<comment type="subcellular location">
    <subcellularLocation>
        <location evidence="2 8">Mitochondrion inner membrane</location>
        <topology evidence="2 8">Peripheral membrane protein</topology>
        <orientation evidence="2 8">Matrix side</orientation>
    </subcellularLocation>
</comment>
<evidence type="ECO:0000256" key="4">
    <source>
        <dbReference type="ARBA" id="ARBA00022792"/>
    </source>
</evidence>
<feature type="region of interest" description="Disordered" evidence="9">
    <location>
        <begin position="89"/>
        <end position="118"/>
    </location>
</feature>
<dbReference type="PANTHER" id="PTHR28087">
    <property type="entry name" value="ATPASE SYNTHESIS PROTEIN 25, MITOCHONDRIAL"/>
    <property type="match status" value="1"/>
</dbReference>
<evidence type="ECO:0000256" key="7">
    <source>
        <dbReference type="ARBA" id="ARBA00023136"/>
    </source>
</evidence>
<keyword evidence="11" id="KW-1185">Reference proteome</keyword>
<evidence type="ECO:0000256" key="3">
    <source>
        <dbReference type="ARBA" id="ARBA00010787"/>
    </source>
</evidence>
<feature type="compositionally biased region" description="Polar residues" evidence="9">
    <location>
        <begin position="371"/>
        <end position="384"/>
    </location>
</feature>
<comment type="function">
    <text evidence="8">Mitochondrial mRNA stabilization factor.</text>
</comment>
<keyword evidence="4 8" id="KW-0999">Mitochondrion inner membrane</keyword>
<dbReference type="AlphaFoldDB" id="A0AAJ0DKM0"/>
<dbReference type="GO" id="GO:0048255">
    <property type="term" value="P:mRNA stabilization"/>
    <property type="evidence" value="ECO:0007669"/>
    <property type="project" value="TreeGrafter"/>
</dbReference>
<comment type="function">
    <text evidence="1">Probable mitochondrial mRNA stabilization factor.</text>
</comment>
<name>A0AAJ0DKM0_9PEZI</name>
<organism evidence="10 11">
    <name type="scientific">Extremus antarcticus</name>
    <dbReference type="NCBI Taxonomy" id="702011"/>
    <lineage>
        <taxon>Eukaryota</taxon>
        <taxon>Fungi</taxon>
        <taxon>Dikarya</taxon>
        <taxon>Ascomycota</taxon>
        <taxon>Pezizomycotina</taxon>
        <taxon>Dothideomycetes</taxon>
        <taxon>Dothideomycetidae</taxon>
        <taxon>Mycosphaerellales</taxon>
        <taxon>Extremaceae</taxon>
        <taxon>Extremus</taxon>
    </lineage>
</organism>
<accession>A0AAJ0DKM0</accession>
<evidence type="ECO:0000313" key="11">
    <source>
        <dbReference type="Proteomes" id="UP001271007"/>
    </source>
</evidence>
<dbReference type="EMBL" id="JAWDJX010000023">
    <property type="protein sequence ID" value="KAK3052042.1"/>
    <property type="molecule type" value="Genomic_DNA"/>
</dbReference>
<dbReference type="GO" id="GO:0005743">
    <property type="term" value="C:mitochondrial inner membrane"/>
    <property type="evidence" value="ECO:0007669"/>
    <property type="project" value="UniProtKB-SubCell"/>
</dbReference>
<dbReference type="Proteomes" id="UP001271007">
    <property type="component" value="Unassembled WGS sequence"/>
</dbReference>
<evidence type="ECO:0000256" key="8">
    <source>
        <dbReference type="RuleBase" id="RU367062"/>
    </source>
</evidence>
<feature type="compositionally biased region" description="Polar residues" evidence="9">
    <location>
        <begin position="94"/>
        <end position="108"/>
    </location>
</feature>
<dbReference type="InterPro" id="IPR043519">
    <property type="entry name" value="NT_sf"/>
</dbReference>
<protein>
    <recommendedName>
        <fullName evidence="8">ATPase synthesis protein 25</fullName>
    </recommendedName>
</protein>
<evidence type="ECO:0000256" key="2">
    <source>
        <dbReference type="ARBA" id="ARBA00004443"/>
    </source>
</evidence>
<sequence length="394" mass="43392">MALQRPISTALACRNCQRLVLRSFIAGVTGHVDISSRLFPTQRRAISQTRTSLSDERQRVWKTQLKKDLPLNEINETIGKLSIKESDLEHHLEASTTEQPQDAFTAQEQPEEPETKQSHLPWYLQAQQPTTQQADHPLAARQRLPDLPSNPPTILQPLLHHVSVELGIDDLTILDLRSIDPPPALGANLFMIIGTARSEKHLHVSADRLCRWLRTTYKIHPYADGLLGRNELKLKLRRKAKRSRLLSAVGTKTTSDTDVDDGIRTGWVCVNVGRVEGGEPAKMEEQIAREEAIVGFGSQTTGSNVVVQMLTEEKRGEIDLENLWTEVLGRAEKQRVKAIEGESGDELVEGGERSTAAAGNGEASPPRTPAAGSSNAYHPSTYASSPDAAVQLNG</sequence>
<feature type="region of interest" description="Disordered" evidence="9">
    <location>
        <begin position="340"/>
        <end position="394"/>
    </location>
</feature>
<keyword evidence="7 8" id="KW-0472">Membrane</keyword>
<evidence type="ECO:0000256" key="5">
    <source>
        <dbReference type="ARBA" id="ARBA00022946"/>
    </source>
</evidence>
<dbReference type="InterPro" id="IPR040152">
    <property type="entry name" value="Atp25"/>
</dbReference>
<keyword evidence="6 8" id="KW-0496">Mitochondrion</keyword>
<dbReference type="FunFam" id="3.30.460.10:FF:000044">
    <property type="entry name" value="ATPase synthesis protein 25, mitochondrial"/>
    <property type="match status" value="1"/>
</dbReference>
<comment type="caution">
    <text evidence="10">The sequence shown here is derived from an EMBL/GenBank/DDBJ whole genome shotgun (WGS) entry which is preliminary data.</text>
</comment>
<evidence type="ECO:0000313" key="10">
    <source>
        <dbReference type="EMBL" id="KAK3052042.1"/>
    </source>
</evidence>
<keyword evidence="5 8" id="KW-0809">Transit peptide</keyword>
<reference evidence="10" key="1">
    <citation type="submission" date="2023-04" db="EMBL/GenBank/DDBJ databases">
        <title>Black Yeasts Isolated from many extreme environments.</title>
        <authorList>
            <person name="Coleine C."/>
            <person name="Stajich J.E."/>
            <person name="Selbmann L."/>
        </authorList>
    </citation>
    <scope>NUCLEOTIDE SEQUENCE</scope>
    <source>
        <strain evidence="10">CCFEE 5312</strain>
    </source>
</reference>
<gene>
    <name evidence="10" type="primary">ATP25</name>
    <name evidence="10" type="ORF">LTR09_006996</name>
</gene>
<evidence type="ECO:0000256" key="6">
    <source>
        <dbReference type="ARBA" id="ARBA00023128"/>
    </source>
</evidence>
<evidence type="ECO:0000256" key="1">
    <source>
        <dbReference type="ARBA" id="ARBA00003470"/>
    </source>
</evidence>
<dbReference type="GO" id="GO:0140053">
    <property type="term" value="P:mitochondrial gene expression"/>
    <property type="evidence" value="ECO:0007669"/>
    <property type="project" value="UniProtKB-UniRule"/>
</dbReference>
<dbReference type="Gene3D" id="3.30.460.10">
    <property type="entry name" value="Beta Polymerase, domain 2"/>
    <property type="match status" value="1"/>
</dbReference>
<dbReference type="PANTHER" id="PTHR28087:SF1">
    <property type="entry name" value="ATPASE SYNTHESIS PROTEIN 25, MITOCHONDRIAL"/>
    <property type="match status" value="1"/>
</dbReference>
<evidence type="ECO:0000256" key="9">
    <source>
        <dbReference type="SAM" id="MobiDB-lite"/>
    </source>
</evidence>
<proteinExistence type="inferred from homology"/>
<comment type="similarity">
    <text evidence="3 8">Belongs to the ATP25 family.</text>
</comment>